<keyword evidence="3" id="KW-1185">Reference proteome</keyword>
<feature type="non-terminal residue" evidence="2">
    <location>
        <position position="122"/>
    </location>
</feature>
<dbReference type="InterPro" id="IPR052895">
    <property type="entry name" value="HetReg/Transcr_Mod"/>
</dbReference>
<evidence type="ECO:0000259" key="1">
    <source>
        <dbReference type="Pfam" id="PF06985"/>
    </source>
</evidence>
<gene>
    <name evidence="2" type="ORF">K432DRAFT_258815</name>
</gene>
<evidence type="ECO:0000313" key="2">
    <source>
        <dbReference type="EMBL" id="OCK82378.1"/>
    </source>
</evidence>
<accession>A0A8E2EF24</accession>
<name>A0A8E2EF24_9PEZI</name>
<dbReference type="Pfam" id="PF06985">
    <property type="entry name" value="HET"/>
    <property type="match status" value="1"/>
</dbReference>
<evidence type="ECO:0000313" key="3">
    <source>
        <dbReference type="Proteomes" id="UP000250266"/>
    </source>
</evidence>
<organism evidence="2 3">
    <name type="scientific">Lepidopterella palustris CBS 459.81</name>
    <dbReference type="NCBI Taxonomy" id="1314670"/>
    <lineage>
        <taxon>Eukaryota</taxon>
        <taxon>Fungi</taxon>
        <taxon>Dikarya</taxon>
        <taxon>Ascomycota</taxon>
        <taxon>Pezizomycotina</taxon>
        <taxon>Dothideomycetes</taxon>
        <taxon>Pleosporomycetidae</taxon>
        <taxon>Mytilinidiales</taxon>
        <taxon>Argynnaceae</taxon>
        <taxon>Lepidopterella</taxon>
    </lineage>
</organism>
<dbReference type="OrthoDB" id="3553147at2759"/>
<dbReference type="InterPro" id="IPR010730">
    <property type="entry name" value="HET"/>
</dbReference>
<dbReference type="PANTHER" id="PTHR24148:SF64">
    <property type="entry name" value="HETEROKARYON INCOMPATIBILITY DOMAIN-CONTAINING PROTEIN"/>
    <property type="match status" value="1"/>
</dbReference>
<dbReference type="EMBL" id="KV744890">
    <property type="protein sequence ID" value="OCK82378.1"/>
    <property type="molecule type" value="Genomic_DNA"/>
</dbReference>
<protein>
    <submittedName>
        <fullName evidence="2">HET-domain-containing protein</fullName>
    </submittedName>
</protein>
<proteinExistence type="predicted"/>
<feature type="domain" description="Heterokaryon incompatibility" evidence="1">
    <location>
        <begin position="40"/>
        <end position="122"/>
    </location>
</feature>
<dbReference type="AlphaFoldDB" id="A0A8E2EF24"/>
<reference evidence="2 3" key="1">
    <citation type="journal article" date="2016" name="Nat. Commun.">
        <title>Ectomycorrhizal ecology is imprinted in the genome of the dominant symbiotic fungus Cenococcum geophilum.</title>
        <authorList>
            <consortium name="DOE Joint Genome Institute"/>
            <person name="Peter M."/>
            <person name="Kohler A."/>
            <person name="Ohm R.A."/>
            <person name="Kuo A."/>
            <person name="Krutzmann J."/>
            <person name="Morin E."/>
            <person name="Arend M."/>
            <person name="Barry K.W."/>
            <person name="Binder M."/>
            <person name="Choi C."/>
            <person name="Clum A."/>
            <person name="Copeland A."/>
            <person name="Grisel N."/>
            <person name="Haridas S."/>
            <person name="Kipfer T."/>
            <person name="LaButti K."/>
            <person name="Lindquist E."/>
            <person name="Lipzen A."/>
            <person name="Maire R."/>
            <person name="Meier B."/>
            <person name="Mihaltcheva S."/>
            <person name="Molinier V."/>
            <person name="Murat C."/>
            <person name="Poggeler S."/>
            <person name="Quandt C.A."/>
            <person name="Sperisen C."/>
            <person name="Tritt A."/>
            <person name="Tisserant E."/>
            <person name="Crous P.W."/>
            <person name="Henrissat B."/>
            <person name="Nehls U."/>
            <person name="Egli S."/>
            <person name="Spatafora J.W."/>
            <person name="Grigoriev I.V."/>
            <person name="Martin F.M."/>
        </authorList>
    </citation>
    <scope>NUCLEOTIDE SEQUENCE [LARGE SCALE GENOMIC DNA]</scope>
    <source>
        <strain evidence="2 3">CBS 459.81</strain>
    </source>
</reference>
<feature type="non-terminal residue" evidence="2">
    <location>
        <position position="1"/>
    </location>
</feature>
<dbReference type="Proteomes" id="UP000250266">
    <property type="component" value="Unassembled WGS sequence"/>
</dbReference>
<sequence length="122" mass="13858">YPQLDETVESIRLIRLEPGSGKDIINCTLESTTLENKPTFDALSYAWGESTDVSLIEVNGVMVEINESLWDALHHLRSETKAITLWVDALCIDQQNAEEKSRQVPLMDEIYNRAQTVHVWLG</sequence>
<dbReference type="PANTHER" id="PTHR24148">
    <property type="entry name" value="ANKYRIN REPEAT DOMAIN-CONTAINING PROTEIN 39 HOMOLOG-RELATED"/>
    <property type="match status" value="1"/>
</dbReference>